<dbReference type="Proteomes" id="UP000266066">
    <property type="component" value="Unassembled WGS sequence"/>
</dbReference>
<dbReference type="CDD" id="cd06225">
    <property type="entry name" value="HAMP"/>
    <property type="match status" value="1"/>
</dbReference>
<evidence type="ECO:0000313" key="8">
    <source>
        <dbReference type="EMBL" id="MCC2747684.1"/>
    </source>
</evidence>
<dbReference type="SMART" id="SM00304">
    <property type="entry name" value="HAMP"/>
    <property type="match status" value="1"/>
</dbReference>
<dbReference type="PROSITE" id="PS50885">
    <property type="entry name" value="HAMP"/>
    <property type="match status" value="1"/>
</dbReference>
<evidence type="ECO:0000313" key="23">
    <source>
        <dbReference type="Proteomes" id="UP000479563"/>
    </source>
</evidence>
<sequence length="577" mass="63614">MKKIGNKVLLMIAVFVVIFGINTAVSVRTQKSVKLAGARITEQYIPIQTEIFNIQKSMERGQKYLNIISLYDDDDLRQQLETSLADEITTIAESEKSISAYLEKMDQTDLADKIKNYEEFLDSVIEQFNVIQGYVDSGDFAQANMALSVDFQNLVKEEGEPAETALTKSLEQGISDLSEQYNKSVQTNLLMTKILFSFFIVVATVVIFIMRKTVSRPAHEASSQLSEIIENINNNEGDLTERIDIRTNDEIGQLSKGINDFMGQLQSVICKISKQSEMMQKTLGLMNTEVNSSNDNVNYIASMMEQITASMEEITASVEGLSSNTQDVLASVESVGEQTKEGVAIAADIKALAIGVKEATENKKTEISDIIAEKQNVLSSSIEESRQIGNIDNLTNDILDIASQTNLLALNASIEAARAGEVGKGFAVVAEEIRQLAENSKNTASDIQNISVGVVRAVNQLMYNAQDLMNFVRDRIMDDYAGFEGATDMYYEKAEHMDAVMAVFDKNVVNLQTVMSRINDGIGNISAVVEENAQGVSRATENVSELAASIANIKEHAVENVESSKQLMNEINHFQKI</sequence>
<name>A0A173UKS9_9FIRM</name>
<evidence type="ECO:0000313" key="17">
    <source>
        <dbReference type="Proteomes" id="UP000266066"/>
    </source>
</evidence>
<dbReference type="Gene3D" id="1.10.287.950">
    <property type="entry name" value="Methyl-accepting chemotaxis protein"/>
    <property type="match status" value="1"/>
</dbReference>
<evidence type="ECO:0000313" key="22">
    <source>
        <dbReference type="Proteomes" id="UP000286581"/>
    </source>
</evidence>
<evidence type="ECO:0000259" key="6">
    <source>
        <dbReference type="PROSITE" id="PS50885"/>
    </source>
</evidence>
<dbReference type="EMBL" id="QRPB01000015">
    <property type="protein sequence ID" value="RHL77289.1"/>
    <property type="molecule type" value="Genomic_DNA"/>
</dbReference>
<evidence type="ECO:0000313" key="13">
    <source>
        <dbReference type="EMBL" id="RHA14385.1"/>
    </source>
</evidence>
<dbReference type="AlphaFoldDB" id="A0A173UKS9"/>
<dbReference type="InterPro" id="IPR004089">
    <property type="entry name" value="MCPsignal_dom"/>
</dbReference>
<dbReference type="Proteomes" id="UP000266698">
    <property type="component" value="Unassembled WGS sequence"/>
</dbReference>
<dbReference type="Proteomes" id="UP000286341">
    <property type="component" value="Unassembled WGS sequence"/>
</dbReference>
<dbReference type="PANTHER" id="PTHR32089:SF112">
    <property type="entry name" value="LYSOZYME-LIKE PROTEIN-RELATED"/>
    <property type="match status" value="1"/>
</dbReference>
<protein>
    <submittedName>
        <fullName evidence="9">HAMP domain-containing protein</fullName>
    </submittedName>
    <submittedName>
        <fullName evidence="7 8">Methyl-accepting chemotaxis protein</fullName>
    </submittedName>
</protein>
<evidence type="ECO:0000313" key="19">
    <source>
        <dbReference type="Proteomes" id="UP000283431"/>
    </source>
</evidence>
<dbReference type="GO" id="GO:0016020">
    <property type="term" value="C:membrane"/>
    <property type="evidence" value="ECO:0007669"/>
    <property type="project" value="InterPro"/>
</dbReference>
<proteinExistence type="inferred from homology"/>
<dbReference type="EMBL" id="WKQP01000005">
    <property type="protein sequence ID" value="MSC59503.1"/>
    <property type="molecule type" value="Genomic_DNA"/>
</dbReference>
<comment type="similarity">
    <text evidence="2">Belongs to the methyl-accepting chemotaxis (MCP) protein family.</text>
</comment>
<feature type="domain" description="Methyl-accepting transducer" evidence="5">
    <location>
        <begin position="275"/>
        <end position="547"/>
    </location>
</feature>
<dbReference type="EMBL" id="QRUJ01000005">
    <property type="protein sequence ID" value="RGR55125.1"/>
    <property type="molecule type" value="Genomic_DNA"/>
</dbReference>
<organism evidence="7 16">
    <name type="scientific">Agathobacter rectalis</name>
    <dbReference type="NCBI Taxonomy" id="39491"/>
    <lineage>
        <taxon>Bacteria</taxon>
        <taxon>Bacillati</taxon>
        <taxon>Bacillota</taxon>
        <taxon>Clostridia</taxon>
        <taxon>Lachnospirales</taxon>
        <taxon>Lachnospiraceae</taxon>
        <taxon>Agathobacter</taxon>
    </lineage>
</organism>
<reference evidence="7 16" key="1">
    <citation type="submission" date="2015-09" db="EMBL/GenBank/DDBJ databases">
        <authorList>
            <consortium name="Pathogen Informatics"/>
        </authorList>
    </citation>
    <scope>NUCLEOTIDE SEQUENCE [LARGE SCALE GENOMIC DNA]</scope>
    <source>
        <strain evidence="7 16">2789STDY5834968</strain>
    </source>
</reference>
<dbReference type="InterPro" id="IPR003660">
    <property type="entry name" value="HAMP_dom"/>
</dbReference>
<dbReference type="Proteomes" id="UP000479563">
    <property type="component" value="Unassembled WGS sequence"/>
</dbReference>
<dbReference type="SMART" id="SM00283">
    <property type="entry name" value="MA"/>
    <property type="match status" value="1"/>
</dbReference>
<keyword evidence="4" id="KW-0812">Transmembrane</keyword>
<dbReference type="Proteomes" id="UP000283431">
    <property type="component" value="Unassembled WGS sequence"/>
</dbReference>
<evidence type="ECO:0000313" key="15">
    <source>
        <dbReference type="EMBL" id="RHL77289.1"/>
    </source>
</evidence>
<dbReference type="EMBL" id="JAJFBX010000017">
    <property type="protein sequence ID" value="MCC2747684.1"/>
    <property type="molecule type" value="Genomic_DNA"/>
</dbReference>
<evidence type="ECO:0000256" key="2">
    <source>
        <dbReference type="ARBA" id="ARBA00029447"/>
    </source>
</evidence>
<evidence type="ECO:0000313" key="10">
    <source>
        <dbReference type="EMBL" id="RGR55125.1"/>
    </source>
</evidence>
<evidence type="ECO:0000313" key="21">
    <source>
        <dbReference type="Proteomes" id="UP000286341"/>
    </source>
</evidence>
<dbReference type="RefSeq" id="WP_055238318.1">
    <property type="nucleotide sequence ID" value="NZ_CP143947.1"/>
</dbReference>
<evidence type="ECO:0000313" key="14">
    <source>
        <dbReference type="EMBL" id="RHD92906.1"/>
    </source>
</evidence>
<keyword evidence="4" id="KW-0472">Membrane</keyword>
<accession>A0A173UKS9</accession>
<dbReference type="PROSITE" id="PS50111">
    <property type="entry name" value="CHEMOTAXIS_TRANSDUC_2"/>
    <property type="match status" value="1"/>
</dbReference>
<evidence type="ECO:0000256" key="1">
    <source>
        <dbReference type="ARBA" id="ARBA00023224"/>
    </source>
</evidence>
<evidence type="ECO:0000313" key="16">
    <source>
        <dbReference type="Proteomes" id="UP000095673"/>
    </source>
</evidence>
<evidence type="ECO:0000313" key="11">
    <source>
        <dbReference type="EMBL" id="RGW37570.1"/>
    </source>
</evidence>
<dbReference type="InterPro" id="IPR004090">
    <property type="entry name" value="Chemotax_Me-accpt_rcpt"/>
</dbReference>
<feature type="transmembrane region" description="Helical" evidence="4">
    <location>
        <begin position="190"/>
        <end position="210"/>
    </location>
</feature>
<dbReference type="EMBL" id="QSJS01000015">
    <property type="protein sequence ID" value="RHD92906.1"/>
    <property type="molecule type" value="Genomic_DNA"/>
</dbReference>
<dbReference type="PANTHER" id="PTHR32089">
    <property type="entry name" value="METHYL-ACCEPTING CHEMOTAXIS PROTEIN MCPB"/>
    <property type="match status" value="1"/>
</dbReference>
<evidence type="ECO:0000256" key="3">
    <source>
        <dbReference type="PROSITE-ProRule" id="PRU00284"/>
    </source>
</evidence>
<dbReference type="Pfam" id="PF00672">
    <property type="entry name" value="HAMP"/>
    <property type="match status" value="1"/>
</dbReference>
<dbReference type="EMBL" id="QSEN01000017">
    <property type="protein sequence ID" value="RGZ74682.1"/>
    <property type="molecule type" value="Genomic_DNA"/>
</dbReference>
<reference evidence="8" key="4">
    <citation type="submission" date="2021-10" db="EMBL/GenBank/DDBJ databases">
        <title>Collection of gut derived symbiotic bacterial strains cultured from healthy donors.</title>
        <authorList>
            <person name="Lin H."/>
            <person name="Littmann E."/>
            <person name="Claire K."/>
            <person name="Pamer E."/>
        </authorList>
    </citation>
    <scope>NUCLEOTIDE SEQUENCE</scope>
    <source>
        <strain evidence="8">MSK.22.92</strain>
    </source>
</reference>
<feature type="domain" description="HAMP" evidence="6">
    <location>
        <begin position="212"/>
        <end position="270"/>
    </location>
</feature>
<dbReference type="Proteomes" id="UP001197847">
    <property type="component" value="Unassembled WGS sequence"/>
</dbReference>
<dbReference type="SUPFAM" id="SSF58104">
    <property type="entry name" value="Methyl-accepting chemotaxis protein (MCP) signaling domain"/>
    <property type="match status" value="1"/>
</dbReference>
<dbReference type="EMBL" id="CYXM01000010">
    <property type="protein sequence ID" value="CUN15622.1"/>
    <property type="molecule type" value="Genomic_DNA"/>
</dbReference>
<dbReference type="EMBL" id="QSFB01000007">
    <property type="protein sequence ID" value="RHA14385.1"/>
    <property type="molecule type" value="Genomic_DNA"/>
</dbReference>
<dbReference type="GO" id="GO:0004888">
    <property type="term" value="F:transmembrane signaling receptor activity"/>
    <property type="evidence" value="ECO:0007669"/>
    <property type="project" value="InterPro"/>
</dbReference>
<evidence type="ECO:0000259" key="5">
    <source>
        <dbReference type="PROSITE" id="PS50111"/>
    </source>
</evidence>
<gene>
    <name evidence="7" type="primary">mcp4_4</name>
    <name evidence="15" type="ORF">DW001_11700</name>
    <name evidence="14" type="ORF">DW775_11200</name>
    <name evidence="13" type="ORF">DW948_06835</name>
    <name evidence="12" type="ORF">DW975_09870</name>
    <name evidence="11" type="ORF">DWV78_13805</name>
    <name evidence="10" type="ORF">DWY38_06030</name>
    <name evidence="7" type="ORF">ERS852580_02255</name>
    <name evidence="9" type="ORF">GKE07_04630</name>
    <name evidence="8" type="ORF">LK487_11700</name>
</gene>
<dbReference type="GO" id="GO:0007165">
    <property type="term" value="P:signal transduction"/>
    <property type="evidence" value="ECO:0007669"/>
    <property type="project" value="UniProtKB-KW"/>
</dbReference>
<dbReference type="GO" id="GO:0006935">
    <property type="term" value="P:chemotaxis"/>
    <property type="evidence" value="ECO:0007669"/>
    <property type="project" value="InterPro"/>
</dbReference>
<dbReference type="Proteomes" id="UP000286581">
    <property type="component" value="Unassembled WGS sequence"/>
</dbReference>
<keyword evidence="4" id="KW-1133">Transmembrane helix</keyword>
<evidence type="ECO:0000313" key="7">
    <source>
        <dbReference type="EMBL" id="CUN15622.1"/>
    </source>
</evidence>
<evidence type="ECO:0000256" key="4">
    <source>
        <dbReference type="SAM" id="Phobius"/>
    </source>
</evidence>
<evidence type="ECO:0000313" key="9">
    <source>
        <dbReference type="EMBL" id="MSC59503.1"/>
    </source>
</evidence>
<dbReference type="PRINTS" id="PR00260">
    <property type="entry name" value="CHEMTRNSDUCR"/>
</dbReference>
<keyword evidence="1 3" id="KW-0807">Transducer</keyword>
<reference evidence="9 23" key="3">
    <citation type="journal article" date="2019" name="Nat. Med.">
        <title>A library of human gut bacterial isolates paired with longitudinal multiomics data enables mechanistic microbiome research.</title>
        <authorList>
            <person name="Poyet M."/>
            <person name="Groussin M."/>
            <person name="Gibbons S.M."/>
            <person name="Avila-Pacheco J."/>
            <person name="Jiang X."/>
            <person name="Kearney S.M."/>
            <person name="Perrotta A.R."/>
            <person name="Berdy B."/>
            <person name="Zhao S."/>
            <person name="Lieberman T.D."/>
            <person name="Swanson P.K."/>
            <person name="Smith M."/>
            <person name="Roesemann S."/>
            <person name="Alexander J.E."/>
            <person name="Rich S.A."/>
            <person name="Livny J."/>
            <person name="Vlamakis H."/>
            <person name="Clish C."/>
            <person name="Bullock K."/>
            <person name="Deik A."/>
            <person name="Scott J."/>
            <person name="Pierce K.A."/>
            <person name="Xavier R.J."/>
            <person name="Alm E.J."/>
        </authorList>
    </citation>
    <scope>NUCLEOTIDE SEQUENCE [LARGE SCALE GENOMIC DNA]</scope>
    <source>
        <strain evidence="9 23">BIOML-A11</strain>
    </source>
</reference>
<dbReference type="OrthoDB" id="9760371at2"/>
<dbReference type="Proteomes" id="UP000284835">
    <property type="component" value="Unassembled WGS sequence"/>
</dbReference>
<dbReference type="EMBL" id="QSAE01000063">
    <property type="protein sequence ID" value="RGW37570.1"/>
    <property type="molecule type" value="Genomic_DNA"/>
</dbReference>
<dbReference type="Pfam" id="PF00015">
    <property type="entry name" value="MCPsignal"/>
    <property type="match status" value="1"/>
</dbReference>
<dbReference type="Proteomes" id="UP000095673">
    <property type="component" value="Unassembled WGS sequence"/>
</dbReference>
<evidence type="ECO:0000313" key="18">
    <source>
        <dbReference type="Proteomes" id="UP000266698"/>
    </source>
</evidence>
<reference evidence="17 18" key="2">
    <citation type="submission" date="2018-08" db="EMBL/GenBank/DDBJ databases">
        <title>A genome reference for cultivated species of the human gut microbiota.</title>
        <authorList>
            <person name="Zou Y."/>
            <person name="Xue W."/>
            <person name="Luo G."/>
        </authorList>
    </citation>
    <scope>NUCLEOTIDE SEQUENCE [LARGE SCALE GENOMIC DNA]</scope>
    <source>
        <strain evidence="11 22">AF12-8</strain>
        <strain evidence="10 17">AF25-15</strain>
        <strain evidence="15 18">AF36-2BH</strain>
        <strain evidence="14 20">AM30-13AC</strain>
        <strain evidence="13 21">AM44-1AT</strain>
        <strain evidence="12 19">AM48-7</strain>
    </source>
</reference>
<evidence type="ECO:0000313" key="20">
    <source>
        <dbReference type="Proteomes" id="UP000284835"/>
    </source>
</evidence>
<evidence type="ECO:0000313" key="12">
    <source>
        <dbReference type="EMBL" id="RGZ74682.1"/>
    </source>
</evidence>